<accession>A0AAV7SE49</accession>
<sequence length="149" mass="16735">MERHKRTDASQGNTMEQYITPVPLPQRPSRSEVIGEDMRVLMNPEEPSHAELLAAIQGSRVALECKIETVAVEVNLLWVDLRKVSDKIKVWRDLLWSYKQRREISFLRSSGGDVAIAGDVGQGGPGEEGLNWRRHSSGLRSRESGLEVT</sequence>
<evidence type="ECO:0000313" key="3">
    <source>
        <dbReference type="Proteomes" id="UP001066276"/>
    </source>
</evidence>
<name>A0AAV7SE49_PLEWA</name>
<keyword evidence="3" id="KW-1185">Reference proteome</keyword>
<comment type="caution">
    <text evidence="2">The sequence shown here is derived from an EMBL/GenBank/DDBJ whole genome shotgun (WGS) entry which is preliminary data.</text>
</comment>
<feature type="region of interest" description="Disordered" evidence="1">
    <location>
        <begin position="1"/>
        <end position="29"/>
    </location>
</feature>
<dbReference type="EMBL" id="JANPWB010000008">
    <property type="protein sequence ID" value="KAJ1161690.1"/>
    <property type="molecule type" value="Genomic_DNA"/>
</dbReference>
<gene>
    <name evidence="2" type="ORF">NDU88_002172</name>
</gene>
<reference evidence="2" key="1">
    <citation type="journal article" date="2022" name="bioRxiv">
        <title>Sequencing and chromosome-scale assembly of the giantPleurodeles waltlgenome.</title>
        <authorList>
            <person name="Brown T."/>
            <person name="Elewa A."/>
            <person name="Iarovenko S."/>
            <person name="Subramanian E."/>
            <person name="Araus A.J."/>
            <person name="Petzold A."/>
            <person name="Susuki M."/>
            <person name="Suzuki K.-i.T."/>
            <person name="Hayashi T."/>
            <person name="Toyoda A."/>
            <person name="Oliveira C."/>
            <person name="Osipova E."/>
            <person name="Leigh N.D."/>
            <person name="Simon A."/>
            <person name="Yun M.H."/>
        </authorList>
    </citation>
    <scope>NUCLEOTIDE SEQUENCE</scope>
    <source>
        <strain evidence="2">20211129_DDA</strain>
        <tissue evidence="2">Liver</tissue>
    </source>
</reference>
<organism evidence="2 3">
    <name type="scientific">Pleurodeles waltl</name>
    <name type="common">Iberian ribbed newt</name>
    <dbReference type="NCBI Taxonomy" id="8319"/>
    <lineage>
        <taxon>Eukaryota</taxon>
        <taxon>Metazoa</taxon>
        <taxon>Chordata</taxon>
        <taxon>Craniata</taxon>
        <taxon>Vertebrata</taxon>
        <taxon>Euteleostomi</taxon>
        <taxon>Amphibia</taxon>
        <taxon>Batrachia</taxon>
        <taxon>Caudata</taxon>
        <taxon>Salamandroidea</taxon>
        <taxon>Salamandridae</taxon>
        <taxon>Pleurodelinae</taxon>
        <taxon>Pleurodeles</taxon>
    </lineage>
</organism>
<proteinExistence type="predicted"/>
<evidence type="ECO:0000256" key="1">
    <source>
        <dbReference type="SAM" id="MobiDB-lite"/>
    </source>
</evidence>
<dbReference type="AlphaFoldDB" id="A0AAV7SE49"/>
<feature type="region of interest" description="Disordered" evidence="1">
    <location>
        <begin position="117"/>
        <end position="149"/>
    </location>
</feature>
<dbReference type="Proteomes" id="UP001066276">
    <property type="component" value="Chromosome 4_2"/>
</dbReference>
<evidence type="ECO:0000313" key="2">
    <source>
        <dbReference type="EMBL" id="KAJ1161690.1"/>
    </source>
</evidence>
<feature type="compositionally biased region" description="Basic and acidic residues" evidence="1">
    <location>
        <begin position="140"/>
        <end position="149"/>
    </location>
</feature>
<protein>
    <submittedName>
        <fullName evidence="2">Uncharacterized protein</fullName>
    </submittedName>
</protein>